<dbReference type="GO" id="GO:0003700">
    <property type="term" value="F:DNA-binding transcription factor activity"/>
    <property type="evidence" value="ECO:0007669"/>
    <property type="project" value="InterPro"/>
</dbReference>
<evidence type="ECO:0000256" key="2">
    <source>
        <dbReference type="ARBA" id="ARBA00023125"/>
    </source>
</evidence>
<dbReference type="Gene3D" id="1.20.120.530">
    <property type="entry name" value="GntR ligand-binding domain-like"/>
    <property type="match status" value="1"/>
</dbReference>
<dbReference type="InterPro" id="IPR008920">
    <property type="entry name" value="TF_FadR/GntR_C"/>
</dbReference>
<gene>
    <name evidence="4" type="ORF">FY550_01470</name>
</gene>
<dbReference type="EMBL" id="CP043420">
    <property type="protein sequence ID" value="QEL09931.1"/>
    <property type="molecule type" value="Genomic_DNA"/>
</dbReference>
<dbReference type="PRINTS" id="PR00035">
    <property type="entry name" value="HTHGNTR"/>
</dbReference>
<sequence length="261" mass="29177">MPLQAIRQQRLYRQIADQLHQLIERGEFPPGALLPPERELAQTLGVSRASVREALIALEVIGQVEVRVGHGVLVGPLVPRGEQPVLGAAAQRHPWQPDPELSDAFTLDPDAEIPPHALLEARRLVEPETAALAAEHMSEEALAGIREAFERNVADNSSEVDARQQGQPYAANHTGDRLFHIRIADACGNPAYALLIRHVLGHQYGVMFRRLQDLYLTTDMKSRSQRQHQEILEALIRRDPEDARQAMTAHLDDVMTIFFDS</sequence>
<reference evidence="4 5" key="1">
    <citation type="submission" date="2019-08" db="EMBL/GenBank/DDBJ databases">
        <title>Complete genome sequence of Kushneria sp. YCWA18, a halophilic phosphate-solubilizing bacterium isolated from Daqiao saltern in China.</title>
        <authorList>
            <person name="Du G.-X."/>
            <person name="Qu L.-Y."/>
        </authorList>
    </citation>
    <scope>NUCLEOTIDE SEQUENCE [LARGE SCALE GENOMIC DNA]</scope>
    <source>
        <strain evidence="4 5">YCWA18</strain>
    </source>
</reference>
<dbReference type="SMART" id="SM00345">
    <property type="entry name" value="HTH_GNTR"/>
    <property type="match status" value="1"/>
</dbReference>
<keyword evidence="3" id="KW-0804">Transcription</keyword>
<dbReference type="SMART" id="SM00895">
    <property type="entry name" value="FCD"/>
    <property type="match status" value="1"/>
</dbReference>
<dbReference type="KEGG" id="kuy:FY550_01470"/>
<keyword evidence="2" id="KW-0238">DNA-binding</keyword>
<evidence type="ECO:0000256" key="1">
    <source>
        <dbReference type="ARBA" id="ARBA00023015"/>
    </source>
</evidence>
<evidence type="ECO:0000313" key="4">
    <source>
        <dbReference type="EMBL" id="QEL09931.1"/>
    </source>
</evidence>
<dbReference type="Gene3D" id="1.10.10.10">
    <property type="entry name" value="Winged helix-like DNA-binding domain superfamily/Winged helix DNA-binding domain"/>
    <property type="match status" value="1"/>
</dbReference>
<evidence type="ECO:0000313" key="5">
    <source>
        <dbReference type="Proteomes" id="UP000322553"/>
    </source>
</evidence>
<dbReference type="InterPro" id="IPR000524">
    <property type="entry name" value="Tscrpt_reg_HTH_GntR"/>
</dbReference>
<dbReference type="RefSeq" id="WP_070981001.1">
    <property type="nucleotide sequence ID" value="NZ_CP043420.1"/>
</dbReference>
<accession>A0A1S1NVS9</accession>
<dbReference type="STRING" id="657387.BH688_14500"/>
<dbReference type="Pfam" id="PF00392">
    <property type="entry name" value="GntR"/>
    <property type="match status" value="1"/>
</dbReference>
<keyword evidence="5" id="KW-1185">Reference proteome</keyword>
<dbReference type="PANTHER" id="PTHR43537:SF5">
    <property type="entry name" value="UXU OPERON TRANSCRIPTIONAL REGULATOR"/>
    <property type="match status" value="1"/>
</dbReference>
<dbReference type="AlphaFoldDB" id="A0A1S1NVS9"/>
<organism evidence="4 5">
    <name type="scientific">Kushneria phosphatilytica</name>
    <dbReference type="NCBI Taxonomy" id="657387"/>
    <lineage>
        <taxon>Bacteria</taxon>
        <taxon>Pseudomonadati</taxon>
        <taxon>Pseudomonadota</taxon>
        <taxon>Gammaproteobacteria</taxon>
        <taxon>Oceanospirillales</taxon>
        <taxon>Halomonadaceae</taxon>
        <taxon>Kushneria</taxon>
    </lineage>
</organism>
<dbReference type="InterPro" id="IPR011711">
    <property type="entry name" value="GntR_C"/>
</dbReference>
<protein>
    <submittedName>
        <fullName evidence="4">FadR family transcriptional regulator</fullName>
    </submittedName>
</protein>
<proteinExistence type="predicted"/>
<dbReference type="InterPro" id="IPR036388">
    <property type="entry name" value="WH-like_DNA-bd_sf"/>
</dbReference>
<dbReference type="Proteomes" id="UP000322553">
    <property type="component" value="Chromosome"/>
</dbReference>
<name>A0A1S1NVS9_9GAMM</name>
<dbReference type="Pfam" id="PF07729">
    <property type="entry name" value="FCD"/>
    <property type="match status" value="1"/>
</dbReference>
<dbReference type="GO" id="GO:0003677">
    <property type="term" value="F:DNA binding"/>
    <property type="evidence" value="ECO:0007669"/>
    <property type="project" value="UniProtKB-KW"/>
</dbReference>
<dbReference type="SUPFAM" id="SSF48008">
    <property type="entry name" value="GntR ligand-binding domain-like"/>
    <property type="match status" value="1"/>
</dbReference>
<dbReference type="PANTHER" id="PTHR43537">
    <property type="entry name" value="TRANSCRIPTIONAL REGULATOR, GNTR FAMILY"/>
    <property type="match status" value="1"/>
</dbReference>
<dbReference type="CDD" id="cd07377">
    <property type="entry name" value="WHTH_GntR"/>
    <property type="match status" value="1"/>
</dbReference>
<dbReference type="PROSITE" id="PS50949">
    <property type="entry name" value="HTH_GNTR"/>
    <property type="match status" value="1"/>
</dbReference>
<evidence type="ECO:0000256" key="3">
    <source>
        <dbReference type="ARBA" id="ARBA00023163"/>
    </source>
</evidence>
<keyword evidence="1" id="KW-0805">Transcription regulation</keyword>
<dbReference type="InterPro" id="IPR036390">
    <property type="entry name" value="WH_DNA-bd_sf"/>
</dbReference>
<dbReference type="OrthoDB" id="5450856at2"/>
<dbReference type="SUPFAM" id="SSF46785">
    <property type="entry name" value="Winged helix' DNA-binding domain"/>
    <property type="match status" value="1"/>
</dbReference>